<name>A0A423U5A4_PENVA</name>
<accession>A0A423U5A4</accession>
<proteinExistence type="predicted"/>
<protein>
    <submittedName>
        <fullName evidence="1">Uncharacterized protein</fullName>
    </submittedName>
</protein>
<comment type="caution">
    <text evidence="1">The sequence shown here is derived from an EMBL/GenBank/DDBJ whole genome shotgun (WGS) entry which is preliminary data.</text>
</comment>
<reference evidence="1 2" key="1">
    <citation type="submission" date="2018-04" db="EMBL/GenBank/DDBJ databases">
        <authorList>
            <person name="Zhang X."/>
            <person name="Yuan J."/>
            <person name="Li F."/>
            <person name="Xiang J."/>
        </authorList>
    </citation>
    <scope>NUCLEOTIDE SEQUENCE [LARGE SCALE GENOMIC DNA]</scope>
    <source>
        <tissue evidence="1">Muscle</tissue>
    </source>
</reference>
<evidence type="ECO:0000313" key="1">
    <source>
        <dbReference type="EMBL" id="ROT83876.1"/>
    </source>
</evidence>
<keyword evidence="2" id="KW-1185">Reference proteome</keyword>
<organism evidence="1 2">
    <name type="scientific">Penaeus vannamei</name>
    <name type="common">Whiteleg shrimp</name>
    <name type="synonym">Litopenaeus vannamei</name>
    <dbReference type="NCBI Taxonomy" id="6689"/>
    <lineage>
        <taxon>Eukaryota</taxon>
        <taxon>Metazoa</taxon>
        <taxon>Ecdysozoa</taxon>
        <taxon>Arthropoda</taxon>
        <taxon>Crustacea</taxon>
        <taxon>Multicrustacea</taxon>
        <taxon>Malacostraca</taxon>
        <taxon>Eumalacostraca</taxon>
        <taxon>Eucarida</taxon>
        <taxon>Decapoda</taxon>
        <taxon>Dendrobranchiata</taxon>
        <taxon>Penaeoidea</taxon>
        <taxon>Penaeidae</taxon>
        <taxon>Penaeus</taxon>
    </lineage>
</organism>
<dbReference type="Gene3D" id="1.25.10.10">
    <property type="entry name" value="Leucine-rich Repeat Variant"/>
    <property type="match status" value="1"/>
</dbReference>
<dbReference type="SUPFAM" id="SSF48371">
    <property type="entry name" value="ARM repeat"/>
    <property type="match status" value="1"/>
</dbReference>
<gene>
    <name evidence="1" type="ORF">C7M84_022958</name>
</gene>
<sequence>TLASIPAVSILNVMHNAITLHKRTVGAKQQCTPSQRLRLCRSHCLQILSARVLLFMTHSPAIQSQLVEENSLRSLVAALDTTHDPQLLCSVLQVVATLALTPHHHQALLAAKIPDALTQLVLPSDEWFYTNHSTRHARYVKHHAARTLVYLGLQHRVNHRVNVYDLLLGSE</sequence>
<reference evidence="1 2" key="2">
    <citation type="submission" date="2019-01" db="EMBL/GenBank/DDBJ databases">
        <title>The decoding of complex shrimp genome reveals the adaptation for benthos swimmer, frequently molting mechanism and breeding impact on genome.</title>
        <authorList>
            <person name="Sun Y."/>
            <person name="Gao Y."/>
            <person name="Yu Y."/>
        </authorList>
    </citation>
    <scope>NUCLEOTIDE SEQUENCE [LARGE SCALE GENOMIC DNA]</scope>
    <source>
        <tissue evidence="1">Muscle</tissue>
    </source>
</reference>
<dbReference type="InterPro" id="IPR011989">
    <property type="entry name" value="ARM-like"/>
</dbReference>
<dbReference type="InterPro" id="IPR016024">
    <property type="entry name" value="ARM-type_fold"/>
</dbReference>
<dbReference type="EMBL" id="QCYY01000631">
    <property type="protein sequence ID" value="ROT83876.1"/>
    <property type="molecule type" value="Genomic_DNA"/>
</dbReference>
<feature type="non-terminal residue" evidence="1">
    <location>
        <position position="1"/>
    </location>
</feature>
<dbReference type="Proteomes" id="UP000283509">
    <property type="component" value="Unassembled WGS sequence"/>
</dbReference>
<dbReference type="AlphaFoldDB" id="A0A423U5A4"/>
<evidence type="ECO:0000313" key="2">
    <source>
        <dbReference type="Proteomes" id="UP000283509"/>
    </source>
</evidence>